<dbReference type="Proteomes" id="UP001595685">
    <property type="component" value="Unassembled WGS sequence"/>
</dbReference>
<gene>
    <name evidence="3" type="ORF">ACFOLH_07420</name>
</gene>
<dbReference type="InterPro" id="IPR043128">
    <property type="entry name" value="Rev_trsase/Diguanyl_cyclase"/>
</dbReference>
<dbReference type="SMART" id="SM00267">
    <property type="entry name" value="GGDEF"/>
    <property type="match status" value="1"/>
</dbReference>
<feature type="region of interest" description="Disordered" evidence="1">
    <location>
        <begin position="310"/>
        <end position="332"/>
    </location>
</feature>
<dbReference type="Pfam" id="PF01590">
    <property type="entry name" value="GAF"/>
    <property type="match status" value="1"/>
</dbReference>
<dbReference type="GO" id="GO:0052621">
    <property type="term" value="F:diguanylate cyclase activity"/>
    <property type="evidence" value="ECO:0007669"/>
    <property type="project" value="UniProtKB-EC"/>
</dbReference>
<dbReference type="SMART" id="SM00065">
    <property type="entry name" value="GAF"/>
    <property type="match status" value="1"/>
</dbReference>
<keyword evidence="4" id="KW-1185">Reference proteome</keyword>
<name>A0ABV7WGY3_9MICO</name>
<dbReference type="RefSeq" id="WP_340290121.1">
    <property type="nucleotide sequence ID" value="NZ_JBBEOI010000014.1"/>
</dbReference>
<organism evidence="3 4">
    <name type="scientific">Aquipuribacter hungaricus</name>
    <dbReference type="NCBI Taxonomy" id="545624"/>
    <lineage>
        <taxon>Bacteria</taxon>
        <taxon>Bacillati</taxon>
        <taxon>Actinomycetota</taxon>
        <taxon>Actinomycetes</taxon>
        <taxon>Micrococcales</taxon>
        <taxon>Intrasporangiaceae</taxon>
        <taxon>Aquipuribacter</taxon>
    </lineage>
</organism>
<dbReference type="SUPFAM" id="SSF55781">
    <property type="entry name" value="GAF domain-like"/>
    <property type="match status" value="1"/>
</dbReference>
<dbReference type="PANTHER" id="PTHR45138">
    <property type="entry name" value="REGULATORY COMPONENTS OF SENSORY TRANSDUCTION SYSTEM"/>
    <property type="match status" value="1"/>
</dbReference>
<evidence type="ECO:0000313" key="3">
    <source>
        <dbReference type="EMBL" id="MFC3688167.1"/>
    </source>
</evidence>
<feature type="domain" description="GGDEF" evidence="2">
    <location>
        <begin position="212"/>
        <end position="332"/>
    </location>
</feature>
<feature type="compositionally biased region" description="Basic residues" evidence="1">
    <location>
        <begin position="323"/>
        <end position="332"/>
    </location>
</feature>
<dbReference type="PROSITE" id="PS50887">
    <property type="entry name" value="GGDEF"/>
    <property type="match status" value="1"/>
</dbReference>
<dbReference type="Gene3D" id="3.30.450.40">
    <property type="match status" value="1"/>
</dbReference>
<keyword evidence="3" id="KW-0548">Nucleotidyltransferase</keyword>
<dbReference type="CDD" id="cd01949">
    <property type="entry name" value="GGDEF"/>
    <property type="match status" value="1"/>
</dbReference>
<comment type="caution">
    <text evidence="3">The sequence shown here is derived from an EMBL/GenBank/DDBJ whole genome shotgun (WGS) entry which is preliminary data.</text>
</comment>
<protein>
    <submittedName>
        <fullName evidence="3">Diguanylate cyclase</fullName>
        <ecNumber evidence="3">2.7.7.65</ecNumber>
    </submittedName>
</protein>
<dbReference type="Pfam" id="PF00990">
    <property type="entry name" value="GGDEF"/>
    <property type="match status" value="1"/>
</dbReference>
<evidence type="ECO:0000259" key="2">
    <source>
        <dbReference type="PROSITE" id="PS50887"/>
    </source>
</evidence>
<feature type="compositionally biased region" description="Basic and acidic residues" evidence="1">
    <location>
        <begin position="310"/>
        <end position="321"/>
    </location>
</feature>
<dbReference type="EMBL" id="JBHRWW010000004">
    <property type="protein sequence ID" value="MFC3688167.1"/>
    <property type="molecule type" value="Genomic_DNA"/>
</dbReference>
<dbReference type="InterPro" id="IPR029016">
    <property type="entry name" value="GAF-like_dom_sf"/>
</dbReference>
<dbReference type="EC" id="2.7.7.65" evidence="3"/>
<dbReference type="Gene3D" id="3.30.70.270">
    <property type="match status" value="1"/>
</dbReference>
<reference evidence="4" key="1">
    <citation type="journal article" date="2019" name="Int. J. Syst. Evol. Microbiol.">
        <title>The Global Catalogue of Microorganisms (GCM) 10K type strain sequencing project: providing services to taxonomists for standard genome sequencing and annotation.</title>
        <authorList>
            <consortium name="The Broad Institute Genomics Platform"/>
            <consortium name="The Broad Institute Genome Sequencing Center for Infectious Disease"/>
            <person name="Wu L."/>
            <person name="Ma J."/>
        </authorList>
    </citation>
    <scope>NUCLEOTIDE SEQUENCE [LARGE SCALE GENOMIC DNA]</scope>
    <source>
        <strain evidence="4">NCAIM B.02333</strain>
    </source>
</reference>
<evidence type="ECO:0000313" key="4">
    <source>
        <dbReference type="Proteomes" id="UP001595685"/>
    </source>
</evidence>
<dbReference type="NCBIfam" id="TIGR00254">
    <property type="entry name" value="GGDEF"/>
    <property type="match status" value="1"/>
</dbReference>
<accession>A0ABV7WGY3</accession>
<evidence type="ECO:0000256" key="1">
    <source>
        <dbReference type="SAM" id="MobiDB-lite"/>
    </source>
</evidence>
<dbReference type="InterPro" id="IPR050469">
    <property type="entry name" value="Diguanylate_Cyclase"/>
</dbReference>
<dbReference type="InterPro" id="IPR029787">
    <property type="entry name" value="Nucleotide_cyclase"/>
</dbReference>
<sequence length="332" mass="34941">MGDDDHQDGAGTAATVPGSPFPGFAEAAEAVLADLQGRLGLTLWLVTRAVGEHQVVLHAQDAPEGYGITAGTVLSWSGSLCTVMAAGDGPHVAPRVADVPAYATAPNRAVAPIEAYVGVPLVQPDGELFGTLCAFDPEPQPGALVEAEDLVVLQARLLSTVLHLELGTEELHRRAERAETDATTDVLTGLGNRRGWEQVLAAEETRCSRYGHPASVLVVDLDELKVVNDGSGHAAGDELLRRAAEVLHGSLRSTDYVARVGGDEFAVLAVETGPEGGRVEADRLREALRGAGIAAALGLGSRAPDRSLTDAWRDADADMYRQKPSRRTARQD</sequence>
<dbReference type="SUPFAM" id="SSF55073">
    <property type="entry name" value="Nucleotide cyclase"/>
    <property type="match status" value="1"/>
</dbReference>
<keyword evidence="3" id="KW-0808">Transferase</keyword>
<dbReference type="InterPro" id="IPR000160">
    <property type="entry name" value="GGDEF_dom"/>
</dbReference>
<dbReference type="InterPro" id="IPR003018">
    <property type="entry name" value="GAF"/>
</dbReference>
<dbReference type="PANTHER" id="PTHR45138:SF9">
    <property type="entry name" value="DIGUANYLATE CYCLASE DGCM-RELATED"/>
    <property type="match status" value="1"/>
</dbReference>
<proteinExistence type="predicted"/>